<reference evidence="2 3" key="1">
    <citation type="submission" date="2023-07" db="EMBL/GenBank/DDBJ databases">
        <title>Genomic Encyclopedia of Type Strains, Phase IV (KMG-IV): sequencing the most valuable type-strain genomes for metagenomic binning, comparative biology and taxonomic classification.</title>
        <authorList>
            <person name="Goeker M."/>
        </authorList>
    </citation>
    <scope>NUCLEOTIDE SEQUENCE [LARGE SCALE GENOMIC DNA]</scope>
    <source>
        <strain evidence="2 3">DSM 9768</strain>
    </source>
</reference>
<feature type="transmembrane region" description="Helical" evidence="1">
    <location>
        <begin position="70"/>
        <end position="89"/>
    </location>
</feature>
<keyword evidence="1" id="KW-1133">Transmembrane helix</keyword>
<keyword evidence="3" id="KW-1185">Reference proteome</keyword>
<evidence type="ECO:0000256" key="1">
    <source>
        <dbReference type="SAM" id="Phobius"/>
    </source>
</evidence>
<evidence type="ECO:0000313" key="2">
    <source>
        <dbReference type="EMBL" id="MDQ0253137.1"/>
    </source>
</evidence>
<gene>
    <name evidence="2" type="ORF">J2S74_000509</name>
</gene>
<proteinExistence type="predicted"/>
<dbReference type="Gene3D" id="1.20.210.10">
    <property type="entry name" value="Cytochrome c oxidase-like, subunit I domain"/>
    <property type="match status" value="1"/>
</dbReference>
<organism evidence="2 3">
    <name type="scientific">Evansella vedderi</name>
    <dbReference type="NCBI Taxonomy" id="38282"/>
    <lineage>
        <taxon>Bacteria</taxon>
        <taxon>Bacillati</taxon>
        <taxon>Bacillota</taxon>
        <taxon>Bacilli</taxon>
        <taxon>Bacillales</taxon>
        <taxon>Bacillaceae</taxon>
        <taxon>Evansella</taxon>
    </lineage>
</organism>
<evidence type="ECO:0000313" key="3">
    <source>
        <dbReference type="Proteomes" id="UP001230005"/>
    </source>
</evidence>
<dbReference type="Proteomes" id="UP001230005">
    <property type="component" value="Unassembled WGS sequence"/>
</dbReference>
<accession>A0ABT9ZQX9</accession>
<feature type="transmembrane region" description="Helical" evidence="1">
    <location>
        <begin position="38"/>
        <end position="58"/>
    </location>
</feature>
<dbReference type="EMBL" id="JAUSUG010000001">
    <property type="protein sequence ID" value="MDQ0253137.1"/>
    <property type="molecule type" value="Genomic_DNA"/>
</dbReference>
<comment type="caution">
    <text evidence="2">The sequence shown here is derived from an EMBL/GenBank/DDBJ whole genome shotgun (WGS) entry which is preliminary data.</text>
</comment>
<feature type="transmembrane region" description="Helical" evidence="1">
    <location>
        <begin position="101"/>
        <end position="120"/>
    </location>
</feature>
<keyword evidence="1" id="KW-0812">Transmembrane</keyword>
<protein>
    <submittedName>
        <fullName evidence="2">Uncharacterized protein</fullName>
    </submittedName>
</protein>
<dbReference type="RefSeq" id="WP_307321353.1">
    <property type="nucleotide sequence ID" value="NZ_JAUSUG010000001.1"/>
</dbReference>
<dbReference type="InterPro" id="IPR036927">
    <property type="entry name" value="Cyt_c_oxase-like_su1_sf"/>
</dbReference>
<keyword evidence="1" id="KW-0472">Membrane</keyword>
<name>A0ABT9ZQX9_9BACI</name>
<sequence>MNKARVLIQMAAIYAVIGVFIGSHMAGAADYRWNTVHGHILLVGWLSLFAFGIFYAVFRIPKESKLANAHVWTAVFGSIGLTTGMWMYFFQPGFVSPTFSLIYFIVGGTILAVSFLLFLIMTFRYSALLNDGE</sequence>